<keyword evidence="2" id="KW-0285">Flavoprotein</keyword>
<feature type="domain" description="RsdA/BaiN/AoA(So)-like Rossmann fold-like" evidence="4">
    <location>
        <begin position="47"/>
        <end position="490"/>
    </location>
</feature>
<evidence type="ECO:0000259" key="5">
    <source>
        <dbReference type="Pfam" id="PF22780"/>
    </source>
</evidence>
<dbReference type="PANTHER" id="PTHR42887">
    <property type="entry name" value="OS12G0638800 PROTEIN"/>
    <property type="match status" value="1"/>
</dbReference>
<name>A0A1D6KGY6_MAIZE</name>
<dbReference type="Pfam" id="PF03486">
    <property type="entry name" value="HI0933_like"/>
    <property type="match status" value="1"/>
</dbReference>
<dbReference type="GeneID" id="100192078"/>
<dbReference type="ExpressionAtlas" id="A0A1D6KGY6">
    <property type="expression patterns" value="baseline and differential"/>
</dbReference>
<evidence type="ECO:0000313" key="7">
    <source>
        <dbReference type="EnsemblPlants" id="Zm00001eb033100_P002"/>
    </source>
</evidence>
<feature type="domain" description="RsdA/BaiN/AoA(So)-like insert" evidence="5">
    <location>
        <begin position="307"/>
        <end position="437"/>
    </location>
</feature>
<dbReference type="PANTHER" id="PTHR42887:SF2">
    <property type="entry name" value="OS12G0638800 PROTEIN"/>
    <property type="match status" value="1"/>
</dbReference>
<dbReference type="IntAct" id="A0A1D6KGY6">
    <property type="interactions" value="2"/>
</dbReference>
<evidence type="ECO:0000256" key="3">
    <source>
        <dbReference type="ARBA" id="ARBA00022827"/>
    </source>
</evidence>
<dbReference type="InterPro" id="IPR055178">
    <property type="entry name" value="RsdA/BaiN/AoA(So)-like_dom"/>
</dbReference>
<gene>
    <name evidence="7" type="primary">LOC100192078</name>
    <name evidence="6" type="ORF">ZEAMMB73_Zm00001d031216</name>
</gene>
<reference evidence="7" key="2">
    <citation type="submission" date="2019-07" db="EMBL/GenBank/DDBJ databases">
        <authorList>
            <person name="Seetharam A."/>
            <person name="Woodhouse M."/>
            <person name="Cannon E."/>
        </authorList>
    </citation>
    <scope>NUCLEOTIDE SEQUENCE [LARGE SCALE GENOMIC DNA]</scope>
    <source>
        <strain evidence="7">cv. B73</strain>
    </source>
</reference>
<evidence type="ECO:0000259" key="4">
    <source>
        <dbReference type="Pfam" id="PF03486"/>
    </source>
</evidence>
<dbReference type="PRINTS" id="PR00368">
    <property type="entry name" value="FADPNR"/>
</dbReference>
<dbReference type="OrthoDB" id="9930022at2759"/>
<reference evidence="7" key="3">
    <citation type="submission" date="2021-05" db="UniProtKB">
        <authorList>
            <consortium name="EnsemblPlants"/>
        </authorList>
    </citation>
    <scope>IDENTIFICATION</scope>
    <source>
        <strain evidence="7">cv. B73</strain>
    </source>
</reference>
<dbReference type="STRING" id="4577.A0A1D6KGY6"/>
<dbReference type="InterPro" id="IPR004792">
    <property type="entry name" value="BaiN-like"/>
</dbReference>
<reference evidence="6 8" key="1">
    <citation type="submission" date="2015-12" db="EMBL/GenBank/DDBJ databases">
        <title>Update maize B73 reference genome by single molecule sequencing technologies.</title>
        <authorList>
            <consortium name="Maize Genome Sequencing Project"/>
            <person name="Ware D."/>
        </authorList>
    </citation>
    <scope>NUCLEOTIDE SEQUENCE [LARGE SCALE GENOMIC DNA]</scope>
    <source>
        <strain evidence="8">cv. B73</strain>
        <tissue evidence="6">Seedling</tissue>
    </source>
</reference>
<accession>A0A1D6KGY6</accession>
<dbReference type="PaxDb" id="4577-GRMZM2G174554_P02"/>
<dbReference type="SUPFAM" id="SSF160996">
    <property type="entry name" value="HI0933 insert domain-like"/>
    <property type="match status" value="1"/>
</dbReference>
<evidence type="ECO:0007829" key="9">
    <source>
        <dbReference type="PeptideAtlas" id="A0A1D6KGY6"/>
    </source>
</evidence>
<dbReference type="Pfam" id="PF22780">
    <property type="entry name" value="HI0933_like_1st"/>
    <property type="match status" value="1"/>
</dbReference>
<dbReference type="PRINTS" id="PR00411">
    <property type="entry name" value="PNDRDTASEI"/>
</dbReference>
<dbReference type="SMR" id="A0A1D6KGY6"/>
<dbReference type="Proteomes" id="UP000007305">
    <property type="component" value="Chromosome 1"/>
</dbReference>
<evidence type="ECO:0000313" key="8">
    <source>
        <dbReference type="Proteomes" id="UP000007305"/>
    </source>
</evidence>
<dbReference type="Gramene" id="Zm00001eb033100_T002">
    <property type="protein sequence ID" value="Zm00001eb033100_P002"/>
    <property type="gene ID" value="Zm00001eb033100"/>
</dbReference>
<dbReference type="RefSeq" id="XP_008676370.1">
    <property type="nucleotide sequence ID" value="XM_008678148.4"/>
</dbReference>
<keyword evidence="8" id="KW-1185">Reference proteome</keyword>
<dbReference type="InterPro" id="IPR057661">
    <property type="entry name" value="RsdA/BaiN/AoA(So)_Rossmann"/>
</dbReference>
<dbReference type="OMA" id="RCNFTNM"/>
<dbReference type="Gene3D" id="2.40.30.10">
    <property type="entry name" value="Translation factors"/>
    <property type="match status" value="1"/>
</dbReference>
<evidence type="ECO:0000313" key="6">
    <source>
        <dbReference type="EMBL" id="ONM02340.1"/>
    </source>
</evidence>
<comment type="cofactor">
    <cofactor evidence="1">
        <name>FAD</name>
        <dbReference type="ChEBI" id="CHEBI:57692"/>
    </cofactor>
</comment>
<dbReference type="InterPro" id="IPR023166">
    <property type="entry name" value="BaiN-like_dom_sf"/>
</dbReference>
<sequence length="510" mass="55983">MPPWPPCLQPTLTTARRATVFSRTRCLSSTPASPTYEQGQHEEEPSLVVVGGGAAGVYASIRAKTLAPHLNVAVVEKGRFLSKVKISGGGRCNVTNGHHLEPMGLARNYPRGNKELRGSFFTAHGPQDTMRWFTDHGVKLKTEDDGRVFPVTDNSASVVDCLLNEARRLGVSLQAGKTVSSASVAQDGKFVLKVEKRTADLVDYINANYILVATGSSQHGYSIAAQLGHSIIAPVPSLFTFKIADKRLADLAGVTFPIVKAKLKLDGVQKSVPELTQVNMPFLFSNWRALREVVNWLYTSLATSDLSLQTGPMLVTHWGLSGPVVLRLSAWGARELHQCNYQGNLMVDFVPDIHIEDVKRVLFHYKDQHAKHKVSNTFPTEFGLVKRFWRFLLEQESLNGDTHWASMPNNHLNAVAFRLKQWTFEVVGKGQFKDEFVTAGGVPITEISLGTMESKKQPNLFFAGEVLNVDGVTGGFNFQNAWTGGYIAGTSIGTLASTSNLPEQQSCFQL</sequence>
<dbReference type="Gene3D" id="3.50.50.60">
    <property type="entry name" value="FAD/NAD(P)-binding domain"/>
    <property type="match status" value="2"/>
</dbReference>
<keyword evidence="3" id="KW-0274">FAD</keyword>
<dbReference type="Gene3D" id="1.10.8.260">
    <property type="entry name" value="HI0933 insert domain-like"/>
    <property type="match status" value="1"/>
</dbReference>
<evidence type="ECO:0000256" key="2">
    <source>
        <dbReference type="ARBA" id="ARBA00022630"/>
    </source>
</evidence>
<dbReference type="InterPro" id="IPR036188">
    <property type="entry name" value="FAD/NAD-bd_sf"/>
</dbReference>
<protein>
    <submittedName>
        <fullName evidence="6">FAD/NAD(P)-binding oxidoreductase family protein</fullName>
    </submittedName>
</protein>
<dbReference type="EMBL" id="CM007647">
    <property type="protein sequence ID" value="ONM02340.1"/>
    <property type="molecule type" value="Genomic_DNA"/>
</dbReference>
<organism evidence="6">
    <name type="scientific">Zea mays</name>
    <name type="common">Maize</name>
    <dbReference type="NCBI Taxonomy" id="4577"/>
    <lineage>
        <taxon>Eukaryota</taxon>
        <taxon>Viridiplantae</taxon>
        <taxon>Streptophyta</taxon>
        <taxon>Embryophyta</taxon>
        <taxon>Tracheophyta</taxon>
        <taxon>Spermatophyta</taxon>
        <taxon>Magnoliopsida</taxon>
        <taxon>Liliopsida</taxon>
        <taxon>Poales</taxon>
        <taxon>Poaceae</taxon>
        <taxon>PACMAD clade</taxon>
        <taxon>Panicoideae</taxon>
        <taxon>Andropogonodae</taxon>
        <taxon>Andropogoneae</taxon>
        <taxon>Tripsacinae</taxon>
        <taxon>Zea</taxon>
    </lineage>
</organism>
<dbReference type="eggNOG" id="ENOG502QT7P">
    <property type="taxonomic scope" value="Eukaryota"/>
</dbReference>
<proteinExistence type="evidence at protein level"/>
<dbReference type="SUPFAM" id="SSF51905">
    <property type="entry name" value="FAD/NAD(P)-binding domain"/>
    <property type="match status" value="1"/>
</dbReference>
<dbReference type="NCBIfam" id="TIGR00275">
    <property type="entry name" value="aminoacetone oxidase family FAD-binding enzyme"/>
    <property type="match status" value="1"/>
</dbReference>
<keyword evidence="9" id="KW-1267">Proteomics identification</keyword>
<dbReference type="EnsemblPlants" id="Zm00001eb033100_T002">
    <property type="protein sequence ID" value="Zm00001eb033100_P002"/>
    <property type="gene ID" value="Zm00001eb033100"/>
</dbReference>
<evidence type="ECO:0000256" key="1">
    <source>
        <dbReference type="ARBA" id="ARBA00001974"/>
    </source>
</evidence>
<dbReference type="AlphaFoldDB" id="A0A1D6KGY6"/>